<keyword evidence="2" id="KW-1185">Reference proteome</keyword>
<evidence type="ECO:0008006" key="3">
    <source>
        <dbReference type="Google" id="ProtNLM"/>
    </source>
</evidence>
<sequence>MSHTLEIFERVLETRLRAIIELPFNQCGIVKGTGTADAIHSVRIVIEKYREKRRAPCGFPGYGGSFRQDSGRQSKPFRIKTGHQGSVLSPLLFIAVKDAVTEGLKRQPPRAVLYAECGVDGRKQRKT</sequence>
<dbReference type="AlphaFoldDB" id="A0A3P7KAZ7"/>
<evidence type="ECO:0000313" key="2">
    <source>
        <dbReference type="Proteomes" id="UP000270094"/>
    </source>
</evidence>
<protein>
    <recommendedName>
        <fullName evidence="3">Reverse transcriptase domain-containing protein</fullName>
    </recommendedName>
</protein>
<dbReference type="EMBL" id="UYYB01008909">
    <property type="protein sequence ID" value="VDM68465.1"/>
    <property type="molecule type" value="Genomic_DNA"/>
</dbReference>
<gene>
    <name evidence="1" type="ORF">SVUK_LOCUS3463</name>
</gene>
<organism evidence="1 2">
    <name type="scientific">Strongylus vulgaris</name>
    <name type="common">Blood worm</name>
    <dbReference type="NCBI Taxonomy" id="40348"/>
    <lineage>
        <taxon>Eukaryota</taxon>
        <taxon>Metazoa</taxon>
        <taxon>Ecdysozoa</taxon>
        <taxon>Nematoda</taxon>
        <taxon>Chromadorea</taxon>
        <taxon>Rhabditida</taxon>
        <taxon>Rhabditina</taxon>
        <taxon>Rhabditomorpha</taxon>
        <taxon>Strongyloidea</taxon>
        <taxon>Strongylidae</taxon>
        <taxon>Strongylus</taxon>
    </lineage>
</organism>
<dbReference type="Proteomes" id="UP000270094">
    <property type="component" value="Unassembled WGS sequence"/>
</dbReference>
<accession>A0A3P7KAZ7</accession>
<reference evidence="1 2" key="1">
    <citation type="submission" date="2018-11" db="EMBL/GenBank/DDBJ databases">
        <authorList>
            <consortium name="Pathogen Informatics"/>
        </authorList>
    </citation>
    <scope>NUCLEOTIDE SEQUENCE [LARGE SCALE GENOMIC DNA]</scope>
</reference>
<evidence type="ECO:0000313" key="1">
    <source>
        <dbReference type="EMBL" id="VDM68465.1"/>
    </source>
</evidence>
<proteinExistence type="predicted"/>
<dbReference type="OrthoDB" id="5865536at2759"/>
<name>A0A3P7KAZ7_STRVU</name>